<dbReference type="RefSeq" id="WP_095348203.1">
    <property type="nucleotide sequence ID" value="NZ_CP184687.1"/>
</dbReference>
<feature type="compositionally biased region" description="Low complexity" evidence="1">
    <location>
        <begin position="52"/>
        <end position="61"/>
    </location>
</feature>
<evidence type="ECO:0000256" key="2">
    <source>
        <dbReference type="SAM" id="Phobius"/>
    </source>
</evidence>
<keyword evidence="2" id="KW-0812">Transmembrane</keyword>
<keyword evidence="2" id="KW-1133">Transmembrane helix</keyword>
<name>A0AAQ0R0R8_9LACT</name>
<reference evidence="3 4" key="1">
    <citation type="submission" date="2017-04" db="EMBL/GenBank/DDBJ databases">
        <title>Kefir bacterial isolates.</title>
        <authorList>
            <person name="Kim Y."/>
            <person name="Blasche S."/>
            <person name="Patil K.R."/>
        </authorList>
    </citation>
    <scope>NUCLEOTIDE SEQUENCE [LARGE SCALE GENOMIC DNA]</scope>
    <source>
        <strain evidence="3 4">OG2</strain>
    </source>
</reference>
<keyword evidence="2" id="KW-0472">Membrane</keyword>
<accession>A0AAQ0R0R8</accession>
<gene>
    <name evidence="3" type="ORF">B8W88_07670</name>
</gene>
<dbReference type="EMBL" id="NCWV01000008">
    <property type="protein sequence ID" value="PAK88847.1"/>
    <property type="molecule type" value="Genomic_DNA"/>
</dbReference>
<feature type="transmembrane region" description="Helical" evidence="2">
    <location>
        <begin position="12"/>
        <end position="34"/>
    </location>
</feature>
<feature type="region of interest" description="Disordered" evidence="1">
    <location>
        <begin position="52"/>
        <end position="83"/>
    </location>
</feature>
<organism evidence="3 4">
    <name type="scientific">Lactococcus lactis</name>
    <dbReference type="NCBI Taxonomy" id="1358"/>
    <lineage>
        <taxon>Bacteria</taxon>
        <taxon>Bacillati</taxon>
        <taxon>Bacillota</taxon>
        <taxon>Bacilli</taxon>
        <taxon>Lactobacillales</taxon>
        <taxon>Streptococcaceae</taxon>
        <taxon>Lactococcus</taxon>
    </lineage>
</organism>
<protein>
    <submittedName>
        <fullName evidence="3">Uncharacterized protein</fullName>
    </submittedName>
</protein>
<evidence type="ECO:0000313" key="3">
    <source>
        <dbReference type="EMBL" id="PAK88847.1"/>
    </source>
</evidence>
<feature type="compositionally biased region" description="Basic and acidic residues" evidence="1">
    <location>
        <begin position="73"/>
        <end position="83"/>
    </location>
</feature>
<dbReference type="AlphaFoldDB" id="A0AAQ0R0R8"/>
<evidence type="ECO:0000313" key="4">
    <source>
        <dbReference type="Proteomes" id="UP000215635"/>
    </source>
</evidence>
<proteinExistence type="predicted"/>
<dbReference type="Proteomes" id="UP000215635">
    <property type="component" value="Unassembled WGS sequence"/>
</dbReference>
<evidence type="ECO:0000256" key="1">
    <source>
        <dbReference type="SAM" id="MobiDB-lite"/>
    </source>
</evidence>
<sequence length="202" mass="21816">MKKDLFNRKNSLLVIIIFVGVCSLGALGAGAAYLSGIGTKSQLQTAQGHLKATVSSSSRQSSKSKVKTSKTQASEKKASKKKVESSSSFSSSFKQTEQAKDLKQKNQTASTTAQVNSVITPLTYSAVYNGFTGYSTVSYDEALAIAKSLAENEMTTTESAQKVTQQSTQQNTQESIQQQELEKTIESIQAQDPNTQINIIRQ</sequence>
<comment type="caution">
    <text evidence="3">The sequence shown here is derived from an EMBL/GenBank/DDBJ whole genome shotgun (WGS) entry which is preliminary data.</text>
</comment>